<name>A0A565BJE4_9BRAS</name>
<protein>
    <submittedName>
        <fullName evidence="1">Uncharacterized protein</fullName>
    </submittedName>
</protein>
<dbReference type="OrthoDB" id="10681299at2759"/>
<accession>A0A565BJE4</accession>
<keyword evidence="2" id="KW-1185">Reference proteome</keyword>
<dbReference type="EMBL" id="CABITT030000004">
    <property type="protein sequence ID" value="VVB01770.1"/>
    <property type="molecule type" value="Genomic_DNA"/>
</dbReference>
<evidence type="ECO:0000313" key="1">
    <source>
        <dbReference type="EMBL" id="VVB01770.1"/>
    </source>
</evidence>
<organism evidence="1 2">
    <name type="scientific">Arabis nemorensis</name>
    <dbReference type="NCBI Taxonomy" id="586526"/>
    <lineage>
        <taxon>Eukaryota</taxon>
        <taxon>Viridiplantae</taxon>
        <taxon>Streptophyta</taxon>
        <taxon>Embryophyta</taxon>
        <taxon>Tracheophyta</taxon>
        <taxon>Spermatophyta</taxon>
        <taxon>Magnoliopsida</taxon>
        <taxon>eudicotyledons</taxon>
        <taxon>Gunneridae</taxon>
        <taxon>Pentapetalae</taxon>
        <taxon>rosids</taxon>
        <taxon>malvids</taxon>
        <taxon>Brassicales</taxon>
        <taxon>Brassicaceae</taxon>
        <taxon>Arabideae</taxon>
        <taxon>Arabis</taxon>
    </lineage>
</organism>
<reference evidence="1" key="1">
    <citation type="submission" date="2019-07" db="EMBL/GenBank/DDBJ databases">
        <authorList>
            <person name="Dittberner H."/>
        </authorList>
    </citation>
    <scope>NUCLEOTIDE SEQUENCE [LARGE SCALE GENOMIC DNA]</scope>
</reference>
<comment type="caution">
    <text evidence="1">The sequence shown here is derived from an EMBL/GenBank/DDBJ whole genome shotgun (WGS) entry which is preliminary data.</text>
</comment>
<sequence>MVALMMGAESVTAIINRRLIDENHDILFLLRESDGQDLCDLDEQVVDEQVDKPEELVEGYDRNSVGPSPIYGICPSTCRDESYATMRRRCKMFSELEFSACHLLFPLPYQFVKYCERRNIAFTQMTHAIVCNIVGLMVLGTEDDIKFSIEMFEQVSLLKEGSITGC</sequence>
<dbReference type="AlphaFoldDB" id="A0A565BJE4"/>
<proteinExistence type="predicted"/>
<gene>
    <name evidence="1" type="ORF">ANE_LOCUS12214</name>
</gene>
<evidence type="ECO:0000313" key="2">
    <source>
        <dbReference type="Proteomes" id="UP000489600"/>
    </source>
</evidence>
<dbReference type="Proteomes" id="UP000489600">
    <property type="component" value="Unassembled WGS sequence"/>
</dbReference>